<keyword evidence="3" id="KW-1185">Reference proteome</keyword>
<sequence>MDTLTQIAIWNRALGFLGARSIAAEDENTPEALQCRLYWDSARRQALRDYPWAFAQRRAWLARVALPAGFEQEYRFAYALPGACLKAHEVRHEGLLPRPFCLARDPAGDATILLTSASRALLLYTEDVRHCHQFDDLFAHMLARKLACLLAAPLLKSNSQKIAELEQLYSASLPQARQSDASERRPLPLPDSWLQAR</sequence>
<dbReference type="EMBL" id="LT630450">
    <property type="protein sequence ID" value="SFV73180.1"/>
    <property type="molecule type" value="Genomic_DNA"/>
</dbReference>
<organism evidence="2 3">
    <name type="scientific">Desulfovibrio piger</name>
    <dbReference type="NCBI Taxonomy" id="901"/>
    <lineage>
        <taxon>Bacteria</taxon>
        <taxon>Pseudomonadati</taxon>
        <taxon>Thermodesulfobacteriota</taxon>
        <taxon>Desulfovibrionia</taxon>
        <taxon>Desulfovibrionales</taxon>
        <taxon>Desulfovibrionaceae</taxon>
        <taxon>Desulfovibrio</taxon>
    </lineage>
</organism>
<dbReference type="RefSeq" id="WP_072334600.1">
    <property type="nucleotide sequence ID" value="NZ_CALJDE010000047.1"/>
</dbReference>
<protein>
    <submittedName>
        <fullName evidence="2">Uncharacterized protein</fullName>
    </submittedName>
</protein>
<evidence type="ECO:0000313" key="3">
    <source>
        <dbReference type="Proteomes" id="UP000186323"/>
    </source>
</evidence>
<accession>A0A1K1LEL3</accession>
<feature type="region of interest" description="Disordered" evidence="1">
    <location>
        <begin position="176"/>
        <end position="197"/>
    </location>
</feature>
<dbReference type="KEGG" id="dpg:DESPIGER_1330"/>
<dbReference type="Proteomes" id="UP000186323">
    <property type="component" value="Chromosome I"/>
</dbReference>
<name>A0A1K1LEL3_9BACT</name>
<evidence type="ECO:0000256" key="1">
    <source>
        <dbReference type="SAM" id="MobiDB-lite"/>
    </source>
</evidence>
<reference evidence="3" key="1">
    <citation type="submission" date="2016-10" db="EMBL/GenBank/DDBJ databases">
        <authorList>
            <person name="Wegmann U."/>
        </authorList>
    </citation>
    <scope>NUCLEOTIDE SEQUENCE [LARGE SCALE GENOMIC DNA]</scope>
</reference>
<evidence type="ECO:0000313" key="2">
    <source>
        <dbReference type="EMBL" id="SFV73180.1"/>
    </source>
</evidence>
<dbReference type="OrthoDB" id="7278537at2"/>
<dbReference type="AlphaFoldDB" id="A0A1K1LEL3"/>
<proteinExistence type="predicted"/>
<gene>
    <name evidence="2" type="ORF">DESPIGER_1330</name>
</gene>